<dbReference type="RefSeq" id="WP_014555430.1">
    <property type="nucleotide sequence ID" value="NC_017459.1"/>
</dbReference>
<dbReference type="Proteomes" id="UP000007954">
    <property type="component" value="Chromosome"/>
</dbReference>
<sequence>MSTDSVVVVGAGLAGLVAARHVAQTGATVTVYERQSDVGGRVQTRHQDGFIIDRGFQVLFTSYPAVTRELDLDSLSLRRFTPGAVIARPGSRSVLSDPLRDPRAAISSLQNNEVTQTDKIRTLLLRQHVGTRTEKEIFESPDQSIRSYLQEWGFSDDYLDHFIAPFYGGITLDRSLSTSKRVFEYTFKSLSTGEIALPADGMQAVPQQLAMNARDAGASIVCEEGVTDIIDHTDSVTIETDTTTTDADAVIIATDPADARQLTGVNSIPTDTRGCVTQYYELPVTDAPETRKKIILNAAEPAPNTVVPLSNVASEYAPDNKALLNATFLSPAAFEHDIDTLAEQTQSALSSWYSDRDFDSLKPIATDRIEFAQFDQPPGVHDALPQARAPGGRVYLAGDYTAWSGIQGAMRSGREAAVAVNTDRST</sequence>
<protein>
    <submittedName>
        <fullName evidence="2">Amine oxidase domain protein</fullName>
    </submittedName>
</protein>
<dbReference type="HOGENOM" id="CLU_039679_0_0_2"/>
<evidence type="ECO:0000313" key="2">
    <source>
        <dbReference type="EMBL" id="CCC39608.1"/>
    </source>
</evidence>
<feature type="domain" description="Amine oxidase" evidence="1">
    <location>
        <begin position="13"/>
        <end position="420"/>
    </location>
</feature>
<dbReference type="OrthoDB" id="202781at2157"/>
<dbReference type="Pfam" id="PF01593">
    <property type="entry name" value="Amino_oxidase"/>
    <property type="match status" value="1"/>
</dbReference>
<dbReference type="SUPFAM" id="SSF51905">
    <property type="entry name" value="FAD/NAD(P)-binding domain"/>
    <property type="match status" value="1"/>
</dbReference>
<proteinExistence type="predicted"/>
<evidence type="ECO:0000259" key="1">
    <source>
        <dbReference type="Pfam" id="PF01593"/>
    </source>
</evidence>
<gene>
    <name evidence="2" type="ordered locus">Hqrw_1670</name>
</gene>
<dbReference type="AlphaFoldDB" id="G0LGQ6"/>
<dbReference type="KEGG" id="hwc:Hqrw_1670"/>
<evidence type="ECO:0000313" key="3">
    <source>
        <dbReference type="Proteomes" id="UP000007954"/>
    </source>
</evidence>
<name>G0LGQ6_HALWC</name>
<dbReference type="Gene3D" id="3.50.50.60">
    <property type="entry name" value="FAD/NAD(P)-binding domain"/>
    <property type="match status" value="1"/>
</dbReference>
<organism evidence="2 3">
    <name type="scientific">Haloquadratum walsbyi (strain DSM 16854 / JCM 12705 / C23)</name>
    <dbReference type="NCBI Taxonomy" id="768065"/>
    <lineage>
        <taxon>Archaea</taxon>
        <taxon>Methanobacteriati</taxon>
        <taxon>Methanobacteriota</taxon>
        <taxon>Stenosarchaea group</taxon>
        <taxon>Halobacteria</taxon>
        <taxon>Halobacteriales</taxon>
        <taxon>Haloferacaceae</taxon>
        <taxon>Haloquadratum</taxon>
    </lineage>
</organism>
<accession>G0LGQ6</accession>
<dbReference type="PRINTS" id="PR00419">
    <property type="entry name" value="ADXRDTASE"/>
</dbReference>
<dbReference type="PANTHER" id="PTHR42841">
    <property type="entry name" value="AMINE OXIDASE"/>
    <property type="match status" value="1"/>
</dbReference>
<dbReference type="InterPro" id="IPR036188">
    <property type="entry name" value="FAD/NAD-bd_sf"/>
</dbReference>
<reference evidence="2 3" key="1">
    <citation type="journal article" date="2011" name="PLoS ONE">
        <title>Haloquadratum walsbyi: limited diversity in a global pond.</title>
        <authorList>
            <person name="Dyall-Smith M."/>
            <person name="Pfeiffer F."/>
            <person name="Klee K."/>
            <person name="Palm P."/>
            <person name="Gross K."/>
            <person name="Schuster S.C."/>
            <person name="Rampp M."/>
            <person name="Oesterhelt D."/>
        </authorList>
    </citation>
    <scope>NUCLEOTIDE SEQUENCE [LARGE SCALE GENOMIC DNA]</scope>
    <source>
        <strain evidence="3">DSM 16854 / JCM 12705 / C23</strain>
    </source>
</reference>
<dbReference type="InterPro" id="IPR002937">
    <property type="entry name" value="Amino_oxidase"/>
</dbReference>
<dbReference type="GO" id="GO:0016491">
    <property type="term" value="F:oxidoreductase activity"/>
    <property type="evidence" value="ECO:0007669"/>
    <property type="project" value="InterPro"/>
</dbReference>
<dbReference type="EMBL" id="FR746099">
    <property type="protein sequence ID" value="CCC39608.1"/>
    <property type="molecule type" value="Genomic_DNA"/>
</dbReference>
<dbReference type="GeneID" id="12446358"/>